<protein>
    <submittedName>
        <fullName evidence="4">NAD(P)-binding protein</fullName>
    </submittedName>
</protein>
<proteinExistence type="inferred from homology"/>
<feature type="region of interest" description="Disordered" evidence="3">
    <location>
        <begin position="174"/>
        <end position="200"/>
    </location>
</feature>
<dbReference type="RefSeq" id="XP_028471055.1">
    <property type="nucleotide sequence ID" value="XM_028610431.1"/>
</dbReference>
<dbReference type="AlphaFoldDB" id="A0A3N2Q8Z2"/>
<evidence type="ECO:0000256" key="1">
    <source>
        <dbReference type="ARBA" id="ARBA00023002"/>
    </source>
</evidence>
<dbReference type="InterPro" id="IPR050425">
    <property type="entry name" value="NAD(P)_dehydrat-like"/>
</dbReference>
<gene>
    <name evidence="4" type="ORF">SODALDRAFT_327436</name>
</gene>
<feature type="region of interest" description="Disordered" evidence="3">
    <location>
        <begin position="75"/>
        <end position="99"/>
    </location>
</feature>
<dbReference type="PANTHER" id="PTHR10366">
    <property type="entry name" value="NAD DEPENDENT EPIMERASE/DEHYDRATASE"/>
    <property type="match status" value="1"/>
</dbReference>
<accession>A0A3N2Q8Z2</accession>
<dbReference type="Proteomes" id="UP000272025">
    <property type="component" value="Unassembled WGS sequence"/>
</dbReference>
<comment type="similarity">
    <text evidence="2">Belongs to the NAD(P)-dependent epimerase/dehydratase family. Dihydroflavonol-4-reductase subfamily.</text>
</comment>
<evidence type="ECO:0000256" key="2">
    <source>
        <dbReference type="ARBA" id="ARBA00023445"/>
    </source>
</evidence>
<keyword evidence="5" id="KW-1185">Reference proteome</keyword>
<dbReference type="OrthoDB" id="2735536at2759"/>
<dbReference type="GeneID" id="39578909"/>
<dbReference type="EMBL" id="ML119051">
    <property type="protein sequence ID" value="ROT43249.1"/>
    <property type="molecule type" value="Genomic_DNA"/>
</dbReference>
<dbReference type="STRING" id="1314773.A0A3N2Q8Z2"/>
<evidence type="ECO:0000313" key="5">
    <source>
        <dbReference type="Proteomes" id="UP000272025"/>
    </source>
</evidence>
<dbReference type="SUPFAM" id="SSF51735">
    <property type="entry name" value="NAD(P)-binding Rossmann-fold domains"/>
    <property type="match status" value="1"/>
</dbReference>
<evidence type="ECO:0000256" key="3">
    <source>
        <dbReference type="SAM" id="MobiDB-lite"/>
    </source>
</evidence>
<reference evidence="4 5" key="1">
    <citation type="journal article" date="2018" name="Mol. Ecol.">
        <title>The obligate alkalophilic soda-lake fungus Sodiomyces alkalinus has shifted to a protein diet.</title>
        <authorList>
            <person name="Grum-Grzhimaylo A.A."/>
            <person name="Falkoski D.L."/>
            <person name="van den Heuvel J."/>
            <person name="Valero-Jimenez C.A."/>
            <person name="Min B."/>
            <person name="Choi I.G."/>
            <person name="Lipzen A."/>
            <person name="Daum C.G."/>
            <person name="Aanen D.K."/>
            <person name="Tsang A."/>
            <person name="Henrissat B."/>
            <person name="Bilanenko E.N."/>
            <person name="de Vries R.P."/>
            <person name="van Kan J.A.L."/>
            <person name="Grigoriev I.V."/>
            <person name="Debets A.J.M."/>
        </authorList>
    </citation>
    <scope>NUCLEOTIDE SEQUENCE [LARGE SCALE GENOMIC DNA]</scope>
    <source>
        <strain evidence="4 5">F11</strain>
    </source>
</reference>
<sequence>MPTLFLTGASGFVGFQILLQYLRTTPEDHLVRAALRSQREATRLRAIPALQPHLSRVSFVEVPDIAAPDAYDAHIACHPDTDGEERTAGEEQGGGAGGVKEEAQVPDVIIHAASPVPCPTQNPYKDIYVPSVRAVENILSSVRKAILLQQKGKKPPGERKPRKVVFTSSLAAVTPHAPPAGTHEEEETDPEEKGTGTKTSAWRIVHISETSSTPAEPADLQSLRPAAMYSAAKAKGLALVESFCETTFAETGDMGTGIDVDAVLPAFVFGPDERATTRGQVMGSSNALLLGPLFTGDAAGGAPMPIAGTVVDIRDVAQCHVKLALGRPGLGRGREPREEDRRWATPGPRLNKFLCARDADWNALLRHARAIAQEKGLVVAPTPRGEAEGEQPEEQKQDAFISLPVDIDTRATEDALGIQFRSPEEMVADLVTYVVGLPD</sequence>
<dbReference type="PANTHER" id="PTHR10366:SF564">
    <property type="entry name" value="STEROL-4-ALPHA-CARBOXYLATE 3-DEHYDROGENASE, DECARBOXYLATING"/>
    <property type="match status" value="1"/>
</dbReference>
<organism evidence="4 5">
    <name type="scientific">Sodiomyces alkalinus (strain CBS 110278 / VKM F-3762 / F11)</name>
    <name type="common">Alkaliphilic filamentous fungus</name>
    <dbReference type="NCBI Taxonomy" id="1314773"/>
    <lineage>
        <taxon>Eukaryota</taxon>
        <taxon>Fungi</taxon>
        <taxon>Dikarya</taxon>
        <taxon>Ascomycota</taxon>
        <taxon>Pezizomycotina</taxon>
        <taxon>Sordariomycetes</taxon>
        <taxon>Hypocreomycetidae</taxon>
        <taxon>Glomerellales</taxon>
        <taxon>Plectosphaerellaceae</taxon>
        <taxon>Sodiomyces</taxon>
    </lineage>
</organism>
<keyword evidence="1" id="KW-0560">Oxidoreductase</keyword>
<name>A0A3N2Q8Z2_SODAK</name>
<dbReference type="GO" id="GO:0016616">
    <property type="term" value="F:oxidoreductase activity, acting on the CH-OH group of donors, NAD or NADP as acceptor"/>
    <property type="evidence" value="ECO:0007669"/>
    <property type="project" value="TreeGrafter"/>
</dbReference>
<feature type="compositionally biased region" description="Basic and acidic residues" evidence="3">
    <location>
        <begin position="75"/>
        <end position="89"/>
    </location>
</feature>
<dbReference type="Gene3D" id="3.40.50.720">
    <property type="entry name" value="NAD(P)-binding Rossmann-like Domain"/>
    <property type="match status" value="1"/>
</dbReference>
<dbReference type="InterPro" id="IPR036291">
    <property type="entry name" value="NAD(P)-bd_dom_sf"/>
</dbReference>
<evidence type="ECO:0000313" key="4">
    <source>
        <dbReference type="EMBL" id="ROT43249.1"/>
    </source>
</evidence>